<dbReference type="Gene3D" id="1.10.620.20">
    <property type="entry name" value="Ribonucleotide Reductase, subunit A"/>
    <property type="match status" value="1"/>
</dbReference>
<dbReference type="InterPro" id="IPR012348">
    <property type="entry name" value="RNR-like"/>
</dbReference>
<dbReference type="STRING" id="83784.SAMN05192564_106343"/>
<dbReference type="SUPFAM" id="SSF47240">
    <property type="entry name" value="Ferritin-like"/>
    <property type="match status" value="1"/>
</dbReference>
<evidence type="ECO:0000313" key="1">
    <source>
        <dbReference type="EMBL" id="SEB13044.1"/>
    </source>
</evidence>
<dbReference type="Proteomes" id="UP000198638">
    <property type="component" value="Unassembled WGS sequence"/>
</dbReference>
<accession>A0A1H4GU22</accession>
<gene>
    <name evidence="1" type="ORF">SAMN05192564_106343</name>
</gene>
<protein>
    <submittedName>
        <fullName evidence="1">p-aminobenzoate N-oxygenase AurF</fullName>
    </submittedName>
</protein>
<proteinExistence type="predicted"/>
<dbReference type="EMBL" id="FNRQ01000006">
    <property type="protein sequence ID" value="SEB13044.1"/>
    <property type="molecule type" value="Genomic_DNA"/>
</dbReference>
<dbReference type="Pfam" id="PF11583">
    <property type="entry name" value="AurF"/>
    <property type="match status" value="1"/>
</dbReference>
<evidence type="ECO:0000313" key="2">
    <source>
        <dbReference type="Proteomes" id="UP000198638"/>
    </source>
</evidence>
<keyword evidence="2" id="KW-1185">Reference proteome</keyword>
<reference evidence="2" key="1">
    <citation type="submission" date="2016-10" db="EMBL/GenBank/DDBJ databases">
        <authorList>
            <person name="Varghese N."/>
            <person name="Submissions S."/>
        </authorList>
    </citation>
    <scope>NUCLEOTIDE SEQUENCE [LARGE SCALE GENOMIC DNA]</scope>
    <source>
        <strain evidence="2">LMG 24000</strain>
    </source>
</reference>
<organism evidence="1 2">
    <name type="scientific">Paraburkholderia sartisoli</name>
    <dbReference type="NCBI Taxonomy" id="83784"/>
    <lineage>
        <taxon>Bacteria</taxon>
        <taxon>Pseudomonadati</taxon>
        <taxon>Pseudomonadota</taxon>
        <taxon>Betaproteobacteria</taxon>
        <taxon>Burkholderiales</taxon>
        <taxon>Burkholderiaceae</taxon>
        <taxon>Paraburkholderia</taxon>
    </lineage>
</organism>
<dbReference type="InterPro" id="IPR009078">
    <property type="entry name" value="Ferritin-like_SF"/>
</dbReference>
<dbReference type="GO" id="GO:0016491">
    <property type="term" value="F:oxidoreductase activity"/>
    <property type="evidence" value="ECO:0007669"/>
    <property type="project" value="InterPro"/>
</dbReference>
<dbReference type="AlphaFoldDB" id="A0A1H4GU22"/>
<name>A0A1H4GU22_9BURK</name>
<dbReference type="OrthoDB" id="5500270at2"/>
<dbReference type="RefSeq" id="WP_090535625.1">
    <property type="nucleotide sequence ID" value="NZ_FNRQ01000006.1"/>
</dbReference>
<dbReference type="InterPro" id="IPR025859">
    <property type="entry name" value="AurF/CmlI"/>
</dbReference>
<sequence>MNTATRNPLEAVAINAGDPFCLSEQKHENIRKLVQASHRSFMDVDGVLPWQDGIDLSLPPKADNTSWIYGTPYWDALGESERRELLWKETARDVSMFIWLEQTLPPLYVGYVNTYHERLSPEIYEYLMIFPKEEIIHTLMFRRYMKLAGLNLFAPPSGPYAALLAKLPTLHPAIGILWTLTIEWAAELVAMSSTQDEGIEPLTRKMFHAHHVEEIRHITFGRRIVEGFFNSASHEDQAIVREQFRPVLNNFINLLTFNPEIAAHLSFPFPADVNNPDVVRSIRTSPNNAMLNARRFKEQRDWFVELGLSQ</sequence>